<dbReference type="EMBL" id="LVVM01004786">
    <property type="protein sequence ID" value="OJA12205.1"/>
    <property type="molecule type" value="Genomic_DNA"/>
</dbReference>
<name>A0A1J8PTI7_9AGAM</name>
<evidence type="ECO:0000313" key="2">
    <source>
        <dbReference type="Proteomes" id="UP000183567"/>
    </source>
</evidence>
<accession>A0A1J8PTI7</accession>
<dbReference type="Proteomes" id="UP000183567">
    <property type="component" value="Unassembled WGS sequence"/>
</dbReference>
<organism evidence="1 2">
    <name type="scientific">Rhizopogon vesiculosus</name>
    <dbReference type="NCBI Taxonomy" id="180088"/>
    <lineage>
        <taxon>Eukaryota</taxon>
        <taxon>Fungi</taxon>
        <taxon>Dikarya</taxon>
        <taxon>Basidiomycota</taxon>
        <taxon>Agaricomycotina</taxon>
        <taxon>Agaricomycetes</taxon>
        <taxon>Agaricomycetidae</taxon>
        <taxon>Boletales</taxon>
        <taxon>Suillineae</taxon>
        <taxon>Rhizopogonaceae</taxon>
        <taxon>Rhizopogon</taxon>
    </lineage>
</organism>
<sequence>MSHFRLSKPRIMAPYMQATPALHEEFIRVSMPRMH</sequence>
<evidence type="ECO:0000313" key="1">
    <source>
        <dbReference type="EMBL" id="OJA12205.1"/>
    </source>
</evidence>
<reference evidence="1 2" key="1">
    <citation type="submission" date="2016-03" db="EMBL/GenBank/DDBJ databases">
        <title>Comparative genomics of the ectomycorrhizal sister species Rhizopogon vinicolor and Rhizopogon vesiculosus (Basidiomycota: Boletales) reveals a divergence of the mating type B locus.</title>
        <authorList>
            <person name="Mujic A.B."/>
            <person name="Kuo A."/>
            <person name="Tritt A."/>
            <person name="Lipzen A."/>
            <person name="Chen C."/>
            <person name="Johnson J."/>
            <person name="Sharma A."/>
            <person name="Barry K."/>
            <person name="Grigoriev I.V."/>
            <person name="Spatafora J.W."/>
        </authorList>
    </citation>
    <scope>NUCLEOTIDE SEQUENCE [LARGE SCALE GENOMIC DNA]</scope>
    <source>
        <strain evidence="1 2">AM-OR11-056</strain>
    </source>
</reference>
<protein>
    <submittedName>
        <fullName evidence="1">Uncharacterized protein</fullName>
    </submittedName>
</protein>
<dbReference type="AlphaFoldDB" id="A0A1J8PTI7"/>
<gene>
    <name evidence="1" type="ORF">AZE42_09566</name>
</gene>
<comment type="caution">
    <text evidence="1">The sequence shown here is derived from an EMBL/GenBank/DDBJ whole genome shotgun (WGS) entry which is preliminary data.</text>
</comment>
<keyword evidence="2" id="KW-1185">Reference proteome</keyword>
<proteinExistence type="predicted"/>